<evidence type="ECO:0000256" key="1">
    <source>
        <dbReference type="RuleBase" id="RU366020"/>
    </source>
</evidence>
<gene>
    <name evidence="3" type="ORF">THRCLA_02546</name>
</gene>
<dbReference type="EC" id="3.1.3.16" evidence="1"/>
<comment type="catalytic activity">
    <reaction evidence="1">
        <text>O-phospho-L-seryl-[protein] + H2O = L-seryl-[protein] + phosphate</text>
        <dbReference type="Rhea" id="RHEA:20629"/>
        <dbReference type="Rhea" id="RHEA-COMP:9863"/>
        <dbReference type="Rhea" id="RHEA-COMP:11604"/>
        <dbReference type="ChEBI" id="CHEBI:15377"/>
        <dbReference type="ChEBI" id="CHEBI:29999"/>
        <dbReference type="ChEBI" id="CHEBI:43474"/>
        <dbReference type="ChEBI" id="CHEBI:83421"/>
        <dbReference type="EC" id="3.1.3.16"/>
    </reaction>
</comment>
<dbReference type="EMBL" id="JNBS01000474">
    <property type="protein sequence ID" value="OQS05305.1"/>
    <property type="molecule type" value="Genomic_DNA"/>
</dbReference>
<proteinExistence type="inferred from homology"/>
<name>A0A1W0A4Y0_9STRA</name>
<keyword evidence="1" id="KW-0464">Manganese</keyword>
<keyword evidence="4" id="KW-1185">Reference proteome</keyword>
<evidence type="ECO:0000313" key="4">
    <source>
        <dbReference type="Proteomes" id="UP000243217"/>
    </source>
</evidence>
<sequence>SLLGIISLTDIAALISTNDSQLDGEAHSAKSDYIHLLLPRKGLPKNTSVAHSAVGKPTPCTQYYLHAFAMSIPHPQKVQTGGEDAFFLGTTAIEAPSKPTDVLCFGVSDGVGSWFEQGISAGMYSRELMKAAQSAAKVSEKRDALINPSEVLNAAWHSVAQRSIVGSATACVVSLDPTQCELYAVNLGDSGFLIIRDKRSDLKSAEMRGTLDGSLMRKLENRDTDLTPAGRRKGAHVSYRSPQQLHYFNCPFQLGYYEPGPDMAAGSGPLFETPNEAVNLRVPVMEGDLIILATDGLFDNVDEDQLLQIVASEPEVEGMTKKLVKRAYDLSLDRTIDSPFARLAKENDKMWGGGMPDDITIISTGMNSTTTSNMSTATRQKRLQMKHEIYQREQEEMQKKLSTNISENLAKERSRRDANYLKLRTEVEEGKALALELEERIILKEESEKRQKQRLYEEWTEKVYNKLNKPINDKVRAMDAKALNKHKQQAYQHFLDAANKKGCLFRDIIIESDYDPLHDLSYIKHTTHLDDPSLRVLKNRENEEAIANEGRHIMNDSMNTNSSGSRAVVLGRSDNLDTKLWASGTFESTPYGYFNKMMNSTISEEGSKTYESCIKLDHYNVDKSFQTLNNEFPKGKRTQFEGLDRKDKVHLG</sequence>
<dbReference type="OrthoDB" id="60843at2759"/>
<dbReference type="AlphaFoldDB" id="A0A1W0A4Y0"/>
<dbReference type="Gene3D" id="3.60.40.10">
    <property type="entry name" value="PPM-type phosphatase domain"/>
    <property type="match status" value="1"/>
</dbReference>
<dbReference type="InterPro" id="IPR036457">
    <property type="entry name" value="PPM-type-like_dom_sf"/>
</dbReference>
<dbReference type="PANTHER" id="PTHR12320:SF1">
    <property type="entry name" value="PROTEIN PHOSPHATASE PTC7 HOMOLOG"/>
    <property type="match status" value="1"/>
</dbReference>
<feature type="domain" description="PPM-type phosphatase" evidence="2">
    <location>
        <begin position="69"/>
        <end position="366"/>
    </location>
</feature>
<comment type="cofactor">
    <cofactor evidence="1">
        <name>Mn(2+)</name>
        <dbReference type="ChEBI" id="CHEBI:29035"/>
    </cofactor>
</comment>
<dbReference type="PROSITE" id="PS51746">
    <property type="entry name" value="PPM_2"/>
    <property type="match status" value="1"/>
</dbReference>
<dbReference type="InterPro" id="IPR039123">
    <property type="entry name" value="PPTC7"/>
</dbReference>
<dbReference type="SUPFAM" id="SSF81606">
    <property type="entry name" value="PP2C-like"/>
    <property type="match status" value="1"/>
</dbReference>
<evidence type="ECO:0000259" key="2">
    <source>
        <dbReference type="PROSITE" id="PS51746"/>
    </source>
</evidence>
<keyword evidence="1" id="KW-0904">Protein phosphatase</keyword>
<protein>
    <recommendedName>
        <fullName evidence="1">Protein phosphatase</fullName>
        <ecNumber evidence="1">3.1.3.16</ecNumber>
    </recommendedName>
</protein>
<evidence type="ECO:0000313" key="3">
    <source>
        <dbReference type="EMBL" id="OQS05305.1"/>
    </source>
</evidence>
<organism evidence="3 4">
    <name type="scientific">Thraustotheca clavata</name>
    <dbReference type="NCBI Taxonomy" id="74557"/>
    <lineage>
        <taxon>Eukaryota</taxon>
        <taxon>Sar</taxon>
        <taxon>Stramenopiles</taxon>
        <taxon>Oomycota</taxon>
        <taxon>Saprolegniomycetes</taxon>
        <taxon>Saprolegniales</taxon>
        <taxon>Achlyaceae</taxon>
        <taxon>Thraustotheca</taxon>
    </lineage>
</organism>
<comment type="catalytic activity">
    <reaction evidence="1">
        <text>O-phospho-L-threonyl-[protein] + H2O = L-threonyl-[protein] + phosphate</text>
        <dbReference type="Rhea" id="RHEA:47004"/>
        <dbReference type="Rhea" id="RHEA-COMP:11060"/>
        <dbReference type="Rhea" id="RHEA-COMP:11605"/>
        <dbReference type="ChEBI" id="CHEBI:15377"/>
        <dbReference type="ChEBI" id="CHEBI:30013"/>
        <dbReference type="ChEBI" id="CHEBI:43474"/>
        <dbReference type="ChEBI" id="CHEBI:61977"/>
        <dbReference type="EC" id="3.1.3.16"/>
    </reaction>
</comment>
<keyword evidence="1" id="KW-0378">Hydrolase</keyword>
<feature type="non-terminal residue" evidence="3">
    <location>
        <position position="1"/>
    </location>
</feature>
<dbReference type="SMART" id="SM00331">
    <property type="entry name" value="PP2C_SIG"/>
    <property type="match status" value="1"/>
</dbReference>
<dbReference type="STRING" id="74557.A0A1W0A4Y0"/>
<dbReference type="GO" id="GO:0046872">
    <property type="term" value="F:metal ion binding"/>
    <property type="evidence" value="ECO:0007669"/>
    <property type="project" value="UniProtKB-UniRule"/>
</dbReference>
<keyword evidence="1" id="KW-0479">Metal-binding</keyword>
<reference evidence="3 4" key="1">
    <citation type="journal article" date="2014" name="Genome Biol. Evol.">
        <title>The secreted proteins of Achlya hypogyna and Thraustotheca clavata identify the ancestral oomycete secretome and reveal gene acquisitions by horizontal gene transfer.</title>
        <authorList>
            <person name="Misner I."/>
            <person name="Blouin N."/>
            <person name="Leonard G."/>
            <person name="Richards T.A."/>
            <person name="Lane C.E."/>
        </authorList>
    </citation>
    <scope>NUCLEOTIDE SEQUENCE [LARGE SCALE GENOMIC DNA]</scope>
    <source>
        <strain evidence="3 4">ATCC 34112</strain>
    </source>
</reference>
<dbReference type="Proteomes" id="UP000243217">
    <property type="component" value="Unassembled WGS sequence"/>
</dbReference>
<comment type="cofactor">
    <cofactor evidence="1">
        <name>Mg(2+)</name>
        <dbReference type="ChEBI" id="CHEBI:18420"/>
    </cofactor>
</comment>
<keyword evidence="1" id="KW-0460">Magnesium</keyword>
<accession>A0A1W0A4Y0</accession>
<comment type="similarity">
    <text evidence="1">Belongs to the PP2C family.</text>
</comment>
<dbReference type="PANTHER" id="PTHR12320">
    <property type="entry name" value="PROTEIN PHOSPHATASE 2C"/>
    <property type="match status" value="1"/>
</dbReference>
<dbReference type="InterPro" id="IPR001932">
    <property type="entry name" value="PPM-type_phosphatase-like_dom"/>
</dbReference>
<dbReference type="GO" id="GO:0004722">
    <property type="term" value="F:protein serine/threonine phosphatase activity"/>
    <property type="evidence" value="ECO:0007669"/>
    <property type="project" value="UniProtKB-EC"/>
</dbReference>
<dbReference type="SMART" id="SM00332">
    <property type="entry name" value="PP2Cc"/>
    <property type="match status" value="1"/>
</dbReference>
<comment type="caution">
    <text evidence="3">The sequence shown here is derived from an EMBL/GenBank/DDBJ whole genome shotgun (WGS) entry which is preliminary data.</text>
</comment>